<organism evidence="2 3">
    <name type="scientific">Cellulomonas rhizosphaerae</name>
    <dbReference type="NCBI Taxonomy" id="2293719"/>
    <lineage>
        <taxon>Bacteria</taxon>
        <taxon>Bacillati</taxon>
        <taxon>Actinomycetota</taxon>
        <taxon>Actinomycetes</taxon>
        <taxon>Micrococcales</taxon>
        <taxon>Cellulomonadaceae</taxon>
        <taxon>Cellulomonas</taxon>
    </lineage>
</organism>
<dbReference type="Pfam" id="PF08000">
    <property type="entry name" value="bPH_1"/>
    <property type="match status" value="1"/>
</dbReference>
<name>A0A413RLT0_9CELL</name>
<dbReference type="OrthoDB" id="165521at2"/>
<dbReference type="EMBL" id="QWKP01000187">
    <property type="protein sequence ID" value="RHA41291.1"/>
    <property type="molecule type" value="Genomic_DNA"/>
</dbReference>
<evidence type="ECO:0000259" key="1">
    <source>
        <dbReference type="Pfam" id="PF08000"/>
    </source>
</evidence>
<dbReference type="InterPro" id="IPR037063">
    <property type="entry name" value="PHb_sf"/>
</dbReference>
<feature type="domain" description="Bacterial Pleckstrin homology" evidence="1">
    <location>
        <begin position="15"/>
        <end position="93"/>
    </location>
</feature>
<accession>A0A413RLT0</accession>
<dbReference type="Gene3D" id="2.30.29.50">
    <property type="entry name" value="Bacterial Pleckstrin homology domain"/>
    <property type="match status" value="1"/>
</dbReference>
<dbReference type="Proteomes" id="UP000283374">
    <property type="component" value="Unassembled WGS sequence"/>
</dbReference>
<evidence type="ECO:0000313" key="2">
    <source>
        <dbReference type="EMBL" id="RHA41291.1"/>
    </source>
</evidence>
<comment type="caution">
    <text evidence="2">The sequence shown here is derived from an EMBL/GenBank/DDBJ whole genome shotgun (WGS) entry which is preliminary data.</text>
</comment>
<gene>
    <name evidence="2" type="ORF">D1825_09010</name>
</gene>
<dbReference type="InterPro" id="IPR012544">
    <property type="entry name" value="PHb"/>
</dbReference>
<dbReference type="AlphaFoldDB" id="A0A413RLT0"/>
<protein>
    <recommendedName>
        <fullName evidence="1">Bacterial Pleckstrin homology domain-containing protein</fullName>
    </recommendedName>
</protein>
<evidence type="ECO:0000313" key="3">
    <source>
        <dbReference type="Proteomes" id="UP000283374"/>
    </source>
</evidence>
<sequence length="121" mass="13048">MAEPVFDRREQLELVQDGLLDGEEVIAVFDCIGAGTGFVGLTTKRVILQDKSFVGKRVALTSVPYRHVRSVSVVSNKSFAGKFVSSSSLAIDTGGSVHEADFRGEDKAHQAHHLILAHITA</sequence>
<reference evidence="2 3" key="1">
    <citation type="submission" date="2018-08" db="EMBL/GenBank/DDBJ databases">
        <title>Cellulomonas rhizosphaerae sp. nov., a novel actinomycete isolated from soil.</title>
        <authorList>
            <person name="Tian Y."/>
        </authorList>
    </citation>
    <scope>NUCLEOTIDE SEQUENCE [LARGE SCALE GENOMIC DNA]</scope>
    <source>
        <strain evidence="2 3">NEAU-TCZ24</strain>
    </source>
</reference>
<dbReference type="RefSeq" id="WP_118767088.1">
    <property type="nucleotide sequence ID" value="NZ_QWKP01000187.1"/>
</dbReference>
<proteinExistence type="predicted"/>
<keyword evidence="3" id="KW-1185">Reference proteome</keyword>
<dbReference type="SUPFAM" id="SSF50729">
    <property type="entry name" value="PH domain-like"/>
    <property type="match status" value="1"/>
</dbReference>